<proteinExistence type="predicted"/>
<name>A0A919D6K4_9ACTN</name>
<accession>A0A919D6K4</accession>
<dbReference type="InterPro" id="IPR025296">
    <property type="entry name" value="DUF4158"/>
</dbReference>
<reference evidence="3" key="2">
    <citation type="submission" date="2020-09" db="EMBL/GenBank/DDBJ databases">
        <authorList>
            <person name="Sun Q."/>
            <person name="Ohkuma M."/>
        </authorList>
    </citation>
    <scope>NUCLEOTIDE SEQUENCE</scope>
    <source>
        <strain evidence="3">JCM 4714</strain>
    </source>
</reference>
<evidence type="ECO:0000313" key="3">
    <source>
        <dbReference type="EMBL" id="GHE14664.1"/>
    </source>
</evidence>
<sequence length="195" mass="22051">MPCTYAGSNGGPEIPVVAGRFPKPWLELPRDAVEHVARQVQVAARELAQYAFTSRTTKRHRTEIRDLTGWHECTGTDLVKLTSWLADEIWHNERRAEAVRAEPLRHLREKRIEPTTADQISTVVRPALHQAEDHAIGEVADWLARAQRCTWRLDTLHHPRQPTRPRPDPGPSPPPALTYMPTAPLTGALRTRPAK</sequence>
<dbReference type="Pfam" id="PF13700">
    <property type="entry name" value="DUF4158"/>
    <property type="match status" value="1"/>
</dbReference>
<dbReference type="Proteomes" id="UP000655443">
    <property type="component" value="Unassembled WGS sequence"/>
</dbReference>
<comment type="caution">
    <text evidence="3">The sequence shown here is derived from an EMBL/GenBank/DDBJ whole genome shotgun (WGS) entry which is preliminary data.</text>
</comment>
<feature type="compositionally biased region" description="Pro residues" evidence="1">
    <location>
        <begin position="164"/>
        <end position="176"/>
    </location>
</feature>
<feature type="domain" description="DUF4158" evidence="2">
    <location>
        <begin position="19"/>
        <end position="114"/>
    </location>
</feature>
<dbReference type="EMBL" id="BMVG01000052">
    <property type="protein sequence ID" value="GHE14664.1"/>
    <property type="molecule type" value="Genomic_DNA"/>
</dbReference>
<evidence type="ECO:0000256" key="1">
    <source>
        <dbReference type="SAM" id="MobiDB-lite"/>
    </source>
</evidence>
<reference evidence="3" key="1">
    <citation type="journal article" date="2014" name="Int. J. Syst. Evol. Microbiol.">
        <title>Complete genome sequence of Corynebacterium casei LMG S-19264T (=DSM 44701T), isolated from a smear-ripened cheese.</title>
        <authorList>
            <consortium name="US DOE Joint Genome Institute (JGI-PGF)"/>
            <person name="Walter F."/>
            <person name="Albersmeier A."/>
            <person name="Kalinowski J."/>
            <person name="Ruckert C."/>
        </authorList>
    </citation>
    <scope>NUCLEOTIDE SEQUENCE</scope>
    <source>
        <strain evidence="3">JCM 4714</strain>
    </source>
</reference>
<keyword evidence="4" id="KW-1185">Reference proteome</keyword>
<feature type="region of interest" description="Disordered" evidence="1">
    <location>
        <begin position="156"/>
        <end position="195"/>
    </location>
</feature>
<organism evidence="3 4">
    <name type="scientific">Streptomyces alanosinicus</name>
    <dbReference type="NCBI Taxonomy" id="68171"/>
    <lineage>
        <taxon>Bacteria</taxon>
        <taxon>Bacillati</taxon>
        <taxon>Actinomycetota</taxon>
        <taxon>Actinomycetes</taxon>
        <taxon>Kitasatosporales</taxon>
        <taxon>Streptomycetaceae</taxon>
        <taxon>Streptomyces</taxon>
    </lineage>
</organism>
<protein>
    <recommendedName>
        <fullName evidence="2">DUF4158 domain-containing protein</fullName>
    </recommendedName>
</protein>
<dbReference type="AlphaFoldDB" id="A0A919D6K4"/>
<evidence type="ECO:0000259" key="2">
    <source>
        <dbReference type="Pfam" id="PF13700"/>
    </source>
</evidence>
<evidence type="ECO:0000313" key="4">
    <source>
        <dbReference type="Proteomes" id="UP000655443"/>
    </source>
</evidence>
<gene>
    <name evidence="3" type="ORF">GCM10010339_86210</name>
</gene>